<dbReference type="KEGG" id="vg:56239342"/>
<evidence type="ECO:0000313" key="2">
    <source>
        <dbReference type="Proteomes" id="UP000363270"/>
    </source>
</evidence>
<accession>A0A5Q2WDV1</accession>
<reference evidence="1 2" key="1">
    <citation type="submission" date="2019-09" db="EMBL/GenBank/DDBJ databases">
        <title>Isolation and characterization of two phi29 phages that infect Bacillus pumilis.</title>
        <authorList>
            <person name="Batinovic S."/>
            <person name="Rice D."/>
            <person name="Beer M."/>
            <person name="Petrovski S."/>
        </authorList>
    </citation>
    <scope>NUCLEOTIDE SEQUENCE [LARGE SCALE GENOMIC DNA]</scope>
</reference>
<dbReference type="RefSeq" id="YP_009910623.1">
    <property type="nucleotide sequence ID" value="NC_049972.1"/>
</dbReference>
<keyword evidence="2" id="KW-1185">Reference proteome</keyword>
<name>A0A5Q2WDV1_9CAUD</name>
<protein>
    <submittedName>
        <fullName evidence="1">Uncharacterized protein</fullName>
    </submittedName>
</protein>
<dbReference type="GeneID" id="56239342"/>
<sequence>MNNKHIIIKENENYVIHEYTYLDHYTDEYVSQIGIMLQGELEKQIGTKHVLTNQHCKNMFEALNYLEANQPLVYDILMNDMKVVTNA</sequence>
<evidence type="ECO:0000313" key="1">
    <source>
        <dbReference type="EMBL" id="QGH74246.1"/>
    </source>
</evidence>
<dbReference type="EMBL" id="MN524845">
    <property type="protein sequence ID" value="QGH74246.1"/>
    <property type="molecule type" value="Genomic_DNA"/>
</dbReference>
<dbReference type="Proteomes" id="UP000363270">
    <property type="component" value="Segment"/>
</dbReference>
<organism evidence="1 2">
    <name type="scientific">Bacillus phage vB_Bpu_PumA2</name>
    <dbReference type="NCBI Taxonomy" id="2662128"/>
    <lineage>
        <taxon>Viruses</taxon>
        <taxon>Duplodnaviria</taxon>
        <taxon>Heunggongvirae</taxon>
        <taxon>Uroviricota</taxon>
        <taxon>Caudoviricetes</taxon>
        <taxon>Salasmaviridae</taxon>
        <taxon>Bundooravirus</taxon>
        <taxon>Bundooravirus PumA2</taxon>
    </lineage>
</organism>
<proteinExistence type="predicted"/>